<dbReference type="SUPFAM" id="SSF51735">
    <property type="entry name" value="NAD(P)-binding Rossmann-fold domains"/>
    <property type="match status" value="1"/>
</dbReference>
<evidence type="ECO:0000256" key="1">
    <source>
        <dbReference type="ARBA" id="ARBA00004994"/>
    </source>
</evidence>
<feature type="domain" description="Ketopantoate reductase C-terminal" evidence="7">
    <location>
        <begin position="164"/>
        <end position="284"/>
    </location>
</feature>
<dbReference type="PANTHER" id="PTHR21708:SF26">
    <property type="entry name" value="2-DEHYDROPANTOATE 2-REDUCTASE"/>
    <property type="match status" value="1"/>
</dbReference>
<dbReference type="Gene3D" id="1.10.1040.10">
    <property type="entry name" value="N-(1-d-carboxylethyl)-l-norvaline Dehydrogenase, domain 2"/>
    <property type="match status" value="1"/>
</dbReference>
<dbReference type="InterPro" id="IPR013752">
    <property type="entry name" value="KPA_reductase"/>
</dbReference>
<organism evidence="8 9">
    <name type="scientific">Desulfurella multipotens</name>
    <dbReference type="NCBI Taxonomy" id="79269"/>
    <lineage>
        <taxon>Bacteria</taxon>
        <taxon>Pseudomonadati</taxon>
        <taxon>Campylobacterota</taxon>
        <taxon>Desulfurellia</taxon>
        <taxon>Desulfurellales</taxon>
        <taxon>Desulfurellaceae</taxon>
        <taxon>Desulfurella</taxon>
    </lineage>
</organism>
<dbReference type="EMBL" id="FMYU01000004">
    <property type="protein sequence ID" value="SDC36591.1"/>
    <property type="molecule type" value="Genomic_DNA"/>
</dbReference>
<comment type="catalytic activity">
    <reaction evidence="5">
        <text>(R)-pantoate + NADP(+) = 2-dehydropantoate + NADPH + H(+)</text>
        <dbReference type="Rhea" id="RHEA:16233"/>
        <dbReference type="ChEBI" id="CHEBI:11561"/>
        <dbReference type="ChEBI" id="CHEBI:15378"/>
        <dbReference type="ChEBI" id="CHEBI:15980"/>
        <dbReference type="ChEBI" id="CHEBI:57783"/>
        <dbReference type="ChEBI" id="CHEBI:58349"/>
        <dbReference type="EC" id="1.1.1.169"/>
    </reaction>
</comment>
<dbReference type="UniPathway" id="UPA00028">
    <property type="reaction ID" value="UER00004"/>
</dbReference>
<feature type="domain" description="Ketopantoate reductase N-terminal" evidence="6">
    <location>
        <begin position="3"/>
        <end position="122"/>
    </location>
</feature>
<protein>
    <recommendedName>
        <fullName evidence="3">2-dehydropantoate 2-reductase</fullName>
        <ecNumber evidence="2">1.1.1.169</ecNumber>
    </recommendedName>
    <alternativeName>
        <fullName evidence="4">Ketopantoate reductase</fullName>
    </alternativeName>
</protein>
<comment type="pathway">
    <text evidence="1">Cofactor biosynthesis; (R)-pantothenate biosynthesis; (R)-pantoate from 3-methyl-2-oxobutanoate: step 2/2.</text>
</comment>
<dbReference type="SUPFAM" id="SSF48179">
    <property type="entry name" value="6-phosphogluconate dehydrogenase C-terminal domain-like"/>
    <property type="match status" value="1"/>
</dbReference>
<sequence length="294" mass="33314">MNILIYGSGALGLLMGYFLEKENSVDYIGKNPSQKTYNIKIGSTVNTHTFNIKDKIDKKYDCIILATKSFDVDYAIENILKATQNTPILTVQNGIYTEEVLLSKLDKTLIFPIASLIGATINDNVLDNFMNNGQKIGYFLNKQKAMYFAQNFNKCGLNTMVVDNIMSEKWWKFIFYCSCATINALTGLKSFEKSELEFSSKLSREIVDVFDKPHGIDLDQIADQVIDFASKFKPDVWKASVGEDLRKGKKTEIEYLNGYVVKVAKQIGKNAPYNESLYNIVKILEKTKLFSKLV</sequence>
<dbReference type="Pfam" id="PF08546">
    <property type="entry name" value="ApbA_C"/>
    <property type="match status" value="1"/>
</dbReference>
<proteinExistence type="predicted"/>
<dbReference type="PANTHER" id="PTHR21708">
    <property type="entry name" value="PROBABLE 2-DEHYDROPANTOATE 2-REDUCTASE"/>
    <property type="match status" value="1"/>
</dbReference>
<dbReference type="InterPro" id="IPR013332">
    <property type="entry name" value="KPR_N"/>
</dbReference>
<evidence type="ECO:0000259" key="6">
    <source>
        <dbReference type="Pfam" id="PF02558"/>
    </source>
</evidence>
<dbReference type="Proteomes" id="UP000199411">
    <property type="component" value="Unassembled WGS sequence"/>
</dbReference>
<keyword evidence="9" id="KW-1185">Reference proteome</keyword>
<reference evidence="9" key="1">
    <citation type="submission" date="2016-10" db="EMBL/GenBank/DDBJ databases">
        <authorList>
            <person name="Varghese N."/>
            <person name="Submissions S."/>
        </authorList>
    </citation>
    <scope>NUCLEOTIDE SEQUENCE [LARGE SCALE GENOMIC DNA]</scope>
    <source>
        <strain evidence="9">DSM 8415</strain>
    </source>
</reference>
<dbReference type="GO" id="GO:0008677">
    <property type="term" value="F:2-dehydropantoate 2-reductase activity"/>
    <property type="evidence" value="ECO:0007669"/>
    <property type="project" value="UniProtKB-EC"/>
</dbReference>
<dbReference type="InterPro" id="IPR008927">
    <property type="entry name" value="6-PGluconate_DH-like_C_sf"/>
</dbReference>
<dbReference type="InterPro" id="IPR051402">
    <property type="entry name" value="KPR-Related"/>
</dbReference>
<evidence type="ECO:0000313" key="8">
    <source>
        <dbReference type="EMBL" id="SDC36591.1"/>
    </source>
</evidence>
<dbReference type="InterPro" id="IPR013328">
    <property type="entry name" value="6PGD_dom2"/>
</dbReference>
<dbReference type="RefSeq" id="WP_025391608.1">
    <property type="nucleotide sequence ID" value="NZ_FMYU01000004.1"/>
</dbReference>
<dbReference type="GO" id="GO:0015940">
    <property type="term" value="P:pantothenate biosynthetic process"/>
    <property type="evidence" value="ECO:0007669"/>
    <property type="project" value="UniProtKB-UniPathway"/>
</dbReference>
<evidence type="ECO:0000313" key="9">
    <source>
        <dbReference type="Proteomes" id="UP000199411"/>
    </source>
</evidence>
<evidence type="ECO:0000256" key="3">
    <source>
        <dbReference type="ARBA" id="ARBA00019465"/>
    </source>
</evidence>
<evidence type="ECO:0000256" key="5">
    <source>
        <dbReference type="ARBA" id="ARBA00048793"/>
    </source>
</evidence>
<accession>A0A1G6L0H7</accession>
<dbReference type="OrthoDB" id="5333395at2"/>
<dbReference type="Gene3D" id="3.40.50.720">
    <property type="entry name" value="NAD(P)-binding Rossmann-like Domain"/>
    <property type="match status" value="1"/>
</dbReference>
<evidence type="ECO:0000256" key="4">
    <source>
        <dbReference type="ARBA" id="ARBA00032024"/>
    </source>
</evidence>
<dbReference type="AlphaFoldDB" id="A0A1G6L0H7"/>
<gene>
    <name evidence="8" type="ORF">SAMN05660835_00741</name>
</gene>
<dbReference type="InterPro" id="IPR036291">
    <property type="entry name" value="NAD(P)-bd_dom_sf"/>
</dbReference>
<evidence type="ECO:0000256" key="2">
    <source>
        <dbReference type="ARBA" id="ARBA00013014"/>
    </source>
</evidence>
<dbReference type="EC" id="1.1.1.169" evidence="2"/>
<name>A0A1G6L0H7_9BACT</name>
<dbReference type="Pfam" id="PF02558">
    <property type="entry name" value="ApbA"/>
    <property type="match status" value="1"/>
</dbReference>
<evidence type="ECO:0000259" key="7">
    <source>
        <dbReference type="Pfam" id="PF08546"/>
    </source>
</evidence>
<dbReference type="GO" id="GO:0005737">
    <property type="term" value="C:cytoplasm"/>
    <property type="evidence" value="ECO:0007669"/>
    <property type="project" value="TreeGrafter"/>
</dbReference>